<gene>
    <name evidence="2" type="ORF">SAMN05444398_10549</name>
</gene>
<dbReference type="STRING" id="337701.SAMN05444398_10549"/>
<protein>
    <recommendedName>
        <fullName evidence="1">HEPN AbiU2-like domain-containing protein</fullName>
    </recommendedName>
</protein>
<dbReference type="Pfam" id="PF18734">
    <property type="entry name" value="HEPN_AbiU2"/>
    <property type="match status" value="1"/>
</dbReference>
<dbReference type="EMBL" id="FRBR01000005">
    <property type="protein sequence ID" value="SHL72633.1"/>
    <property type="molecule type" value="Genomic_DNA"/>
</dbReference>
<dbReference type="Proteomes" id="UP000183974">
    <property type="component" value="Unassembled WGS sequence"/>
</dbReference>
<keyword evidence="3" id="KW-1185">Reference proteome</keyword>
<dbReference type="OrthoDB" id="7059019at2"/>
<accession>A0A1M7CZP8</accession>
<dbReference type="RefSeq" id="WP_143163189.1">
    <property type="nucleotide sequence ID" value="NZ_BMLR01000005.1"/>
</dbReference>
<reference evidence="2 3" key="1">
    <citation type="submission" date="2016-11" db="EMBL/GenBank/DDBJ databases">
        <authorList>
            <person name="Jaros S."/>
            <person name="Januszkiewicz K."/>
            <person name="Wedrychowicz H."/>
        </authorList>
    </citation>
    <scope>NUCLEOTIDE SEQUENCE [LARGE SCALE GENOMIC DNA]</scope>
    <source>
        <strain evidence="2 3">DSM 29589</strain>
    </source>
</reference>
<evidence type="ECO:0000259" key="1">
    <source>
        <dbReference type="Pfam" id="PF18734"/>
    </source>
</evidence>
<dbReference type="InterPro" id="IPR040704">
    <property type="entry name" value="HEPN_AbiU2"/>
</dbReference>
<feature type="domain" description="HEPN AbiU2-like" evidence="1">
    <location>
        <begin position="4"/>
        <end position="174"/>
    </location>
</feature>
<evidence type="ECO:0000313" key="3">
    <source>
        <dbReference type="Proteomes" id="UP000183974"/>
    </source>
</evidence>
<dbReference type="AlphaFoldDB" id="A0A1M7CZP8"/>
<organism evidence="2 3">
    <name type="scientific">Roseovarius pacificus</name>
    <dbReference type="NCBI Taxonomy" id="337701"/>
    <lineage>
        <taxon>Bacteria</taxon>
        <taxon>Pseudomonadati</taxon>
        <taxon>Pseudomonadota</taxon>
        <taxon>Alphaproteobacteria</taxon>
        <taxon>Rhodobacterales</taxon>
        <taxon>Roseobacteraceae</taxon>
        <taxon>Roseovarius</taxon>
    </lineage>
</organism>
<evidence type="ECO:0000313" key="2">
    <source>
        <dbReference type="EMBL" id="SHL72633.1"/>
    </source>
</evidence>
<proteinExistence type="predicted"/>
<name>A0A1M7CZP8_9RHOB</name>
<sequence>MGGAKEYYDLLLHELYTARIEWRLYRSLFGTNKETVDLLNEISGLTAQTLERVLFERTLLNLRKLTDPYEKQRGKHLSVTTKGLSRYFDCSDNTLRKLVNQAERAASFARDWSNKRIAHSDLDYKARKAKLEKASRAAVEDALTSIADVLKWVAHEHFDTTLVTHPIPPLDDERRFLKALYLGKSEMERVSGKKQLLLEQRRYAELDEFRAVSEIPDWLVRKNPPIDV</sequence>